<reference evidence="1" key="1">
    <citation type="submission" date="2018-01" db="EMBL/GenBank/DDBJ databases">
        <title>An insight into the sialome of Amazonian anophelines.</title>
        <authorList>
            <person name="Ribeiro J.M."/>
            <person name="Scarpassa V."/>
            <person name="Calvo E."/>
        </authorList>
    </citation>
    <scope>NUCLEOTIDE SEQUENCE</scope>
</reference>
<dbReference type="EMBL" id="GGFL01005170">
    <property type="protein sequence ID" value="MBW69348.1"/>
    <property type="molecule type" value="Transcribed_RNA"/>
</dbReference>
<evidence type="ECO:0000313" key="1">
    <source>
        <dbReference type="EMBL" id="MBW69348.1"/>
    </source>
</evidence>
<sequence length="89" mass="10137">MFAFFYAGKYYDALLTHTHTYTPVLQSSSWHATLGTACLSSAMCFTFISRHIYTPRCPLFSRHNFTHLTAQRLASALVRSLAQGQCREK</sequence>
<accession>A0A2M4CWV6</accession>
<name>A0A2M4CWV6_ANODA</name>
<proteinExistence type="predicted"/>
<protein>
    <submittedName>
        <fullName evidence="1">Uncharacterized protein</fullName>
    </submittedName>
</protein>
<dbReference type="AlphaFoldDB" id="A0A2M4CWV6"/>
<organism evidence="1">
    <name type="scientific">Anopheles darlingi</name>
    <name type="common">Mosquito</name>
    <dbReference type="NCBI Taxonomy" id="43151"/>
    <lineage>
        <taxon>Eukaryota</taxon>
        <taxon>Metazoa</taxon>
        <taxon>Ecdysozoa</taxon>
        <taxon>Arthropoda</taxon>
        <taxon>Hexapoda</taxon>
        <taxon>Insecta</taxon>
        <taxon>Pterygota</taxon>
        <taxon>Neoptera</taxon>
        <taxon>Endopterygota</taxon>
        <taxon>Diptera</taxon>
        <taxon>Nematocera</taxon>
        <taxon>Culicoidea</taxon>
        <taxon>Culicidae</taxon>
        <taxon>Anophelinae</taxon>
        <taxon>Anopheles</taxon>
    </lineage>
</organism>